<reference evidence="1" key="2">
    <citation type="journal article" date="2021" name="PeerJ">
        <title>Extensive microbial diversity within the chicken gut microbiome revealed by metagenomics and culture.</title>
        <authorList>
            <person name="Gilroy R."/>
            <person name="Ravi A."/>
            <person name="Getino M."/>
            <person name="Pursley I."/>
            <person name="Horton D.L."/>
            <person name="Alikhan N.F."/>
            <person name="Baker D."/>
            <person name="Gharbi K."/>
            <person name="Hall N."/>
            <person name="Watson M."/>
            <person name="Adriaenssens E.M."/>
            <person name="Foster-Nyarko E."/>
            <person name="Jarju S."/>
            <person name="Secka A."/>
            <person name="Antonio M."/>
            <person name="Oren A."/>
            <person name="Chaudhuri R.R."/>
            <person name="La Ragione R."/>
            <person name="Hildebrand F."/>
            <person name="Pallen M.J."/>
        </authorList>
    </citation>
    <scope>NUCLEOTIDE SEQUENCE</scope>
    <source>
        <strain evidence="1">ChiHjej10B9-9673</strain>
    </source>
</reference>
<proteinExistence type="predicted"/>
<dbReference type="Proteomes" id="UP000824001">
    <property type="component" value="Unassembled WGS sequence"/>
</dbReference>
<sequence>MATVMLVKQQICALTGGVPEKYGWRCAPGFFAIWAQSGLTIGKLKLGGFF</sequence>
<name>A0A9D1FDI7_9FIRM</name>
<dbReference type="EMBL" id="DVJK01000139">
    <property type="protein sequence ID" value="HIS66913.1"/>
    <property type="molecule type" value="Genomic_DNA"/>
</dbReference>
<reference evidence="1" key="1">
    <citation type="submission" date="2020-10" db="EMBL/GenBank/DDBJ databases">
        <authorList>
            <person name="Gilroy R."/>
        </authorList>
    </citation>
    <scope>NUCLEOTIDE SEQUENCE</scope>
    <source>
        <strain evidence="1">ChiHjej10B9-9673</strain>
    </source>
</reference>
<evidence type="ECO:0000313" key="2">
    <source>
        <dbReference type="Proteomes" id="UP000824001"/>
    </source>
</evidence>
<gene>
    <name evidence="1" type="ORF">IAC18_05055</name>
</gene>
<accession>A0A9D1FDI7</accession>
<evidence type="ECO:0000313" key="1">
    <source>
        <dbReference type="EMBL" id="HIS66913.1"/>
    </source>
</evidence>
<dbReference type="AlphaFoldDB" id="A0A9D1FDI7"/>
<organism evidence="1 2">
    <name type="scientific">Candidatus Scatomorpha merdipullorum</name>
    <dbReference type="NCBI Taxonomy" id="2840927"/>
    <lineage>
        <taxon>Bacteria</taxon>
        <taxon>Bacillati</taxon>
        <taxon>Bacillota</taxon>
        <taxon>Clostridia</taxon>
        <taxon>Eubacteriales</taxon>
        <taxon>Candidatus Scatomorpha</taxon>
    </lineage>
</organism>
<protein>
    <submittedName>
        <fullName evidence="1">Uncharacterized protein</fullName>
    </submittedName>
</protein>
<comment type="caution">
    <text evidence="1">The sequence shown here is derived from an EMBL/GenBank/DDBJ whole genome shotgun (WGS) entry which is preliminary data.</text>
</comment>